<sequence>MSESIESLESSTEASDDGYSSDEELRLAQLEWEENLQQLQLLISVVLMPYIGKWLGRKWAHTIYARYTRLGFTKAFFLGERFS</sequence>
<evidence type="ECO:0000313" key="2">
    <source>
        <dbReference type="EMBL" id="PAV22184.1"/>
    </source>
</evidence>
<dbReference type="GO" id="GO:0070096">
    <property type="term" value="P:mitochondrial outer membrane translocase complex assembly"/>
    <property type="evidence" value="ECO:0007669"/>
    <property type="project" value="InterPro"/>
</dbReference>
<dbReference type="GO" id="GO:0005741">
    <property type="term" value="C:mitochondrial outer membrane"/>
    <property type="evidence" value="ECO:0007669"/>
    <property type="project" value="TreeGrafter"/>
</dbReference>
<accession>A0A286URN1</accession>
<dbReference type="InParanoid" id="A0A286URN1"/>
<dbReference type="PANTHER" id="PTHR28230">
    <property type="entry name" value="CHROMOSOME 1, WHOLE GENOME SHOTGUN SEQUENCE"/>
    <property type="match status" value="1"/>
</dbReference>
<dbReference type="PANTHER" id="PTHR28230:SF1">
    <property type="entry name" value="MITOCHONDRIAL IMPORT PROTEIN 2"/>
    <property type="match status" value="1"/>
</dbReference>
<dbReference type="InterPro" id="IPR037652">
    <property type="entry name" value="Mim2"/>
</dbReference>
<dbReference type="GO" id="GO:0045040">
    <property type="term" value="P:protein insertion into mitochondrial outer membrane"/>
    <property type="evidence" value="ECO:0007669"/>
    <property type="project" value="InterPro"/>
</dbReference>
<proteinExistence type="predicted"/>
<comment type="caution">
    <text evidence="2">The sequence shown here is derived from an EMBL/GenBank/DDBJ whole genome shotgun (WGS) entry which is preliminary data.</text>
</comment>
<keyword evidence="3" id="KW-1185">Reference proteome</keyword>
<dbReference type="AlphaFoldDB" id="A0A286URN1"/>
<protein>
    <submittedName>
        <fullName evidence="2">Uncharacterized protein</fullName>
    </submittedName>
</protein>
<feature type="region of interest" description="Disordered" evidence="1">
    <location>
        <begin position="1"/>
        <end position="22"/>
    </location>
</feature>
<organism evidence="2 3">
    <name type="scientific">Pyrrhoderma noxium</name>
    <dbReference type="NCBI Taxonomy" id="2282107"/>
    <lineage>
        <taxon>Eukaryota</taxon>
        <taxon>Fungi</taxon>
        <taxon>Dikarya</taxon>
        <taxon>Basidiomycota</taxon>
        <taxon>Agaricomycotina</taxon>
        <taxon>Agaricomycetes</taxon>
        <taxon>Hymenochaetales</taxon>
        <taxon>Hymenochaetaceae</taxon>
        <taxon>Pyrrhoderma</taxon>
    </lineage>
</organism>
<gene>
    <name evidence="2" type="ORF">PNOK_0214100</name>
</gene>
<dbReference type="OrthoDB" id="5555533at2759"/>
<dbReference type="EMBL" id="NBII01000002">
    <property type="protein sequence ID" value="PAV22184.1"/>
    <property type="molecule type" value="Genomic_DNA"/>
</dbReference>
<name>A0A286URN1_9AGAM</name>
<dbReference type="Proteomes" id="UP000217199">
    <property type="component" value="Unassembled WGS sequence"/>
</dbReference>
<dbReference type="FunCoup" id="A0A286URN1">
    <property type="interactions" value="1"/>
</dbReference>
<dbReference type="Pfam" id="PF19117">
    <property type="entry name" value="Mim2"/>
    <property type="match status" value="1"/>
</dbReference>
<evidence type="ECO:0000256" key="1">
    <source>
        <dbReference type="SAM" id="MobiDB-lite"/>
    </source>
</evidence>
<reference evidence="2 3" key="1">
    <citation type="journal article" date="2017" name="Mol. Ecol.">
        <title>Comparative and population genomic landscape of Phellinus noxius: A hypervariable fungus causing root rot in trees.</title>
        <authorList>
            <person name="Chung C.L."/>
            <person name="Lee T.J."/>
            <person name="Akiba M."/>
            <person name="Lee H.H."/>
            <person name="Kuo T.H."/>
            <person name="Liu D."/>
            <person name="Ke H.M."/>
            <person name="Yokoi T."/>
            <person name="Roa M.B."/>
            <person name="Lu M.J."/>
            <person name="Chang Y.Y."/>
            <person name="Ann P.J."/>
            <person name="Tsai J.N."/>
            <person name="Chen C.Y."/>
            <person name="Tzean S.S."/>
            <person name="Ota Y."/>
            <person name="Hattori T."/>
            <person name="Sahashi N."/>
            <person name="Liou R.F."/>
            <person name="Kikuchi T."/>
            <person name="Tsai I.J."/>
        </authorList>
    </citation>
    <scope>NUCLEOTIDE SEQUENCE [LARGE SCALE GENOMIC DNA]</scope>
    <source>
        <strain evidence="2 3">FFPRI411160</strain>
    </source>
</reference>
<dbReference type="STRING" id="2282107.A0A286URN1"/>
<evidence type="ECO:0000313" key="3">
    <source>
        <dbReference type="Proteomes" id="UP000217199"/>
    </source>
</evidence>
<feature type="compositionally biased region" description="Low complexity" evidence="1">
    <location>
        <begin position="1"/>
        <end position="13"/>
    </location>
</feature>